<comment type="function">
    <text evidence="9">Catalyzes the ATP-dependent phosphorylation of N-acetyl-L-glutamate.</text>
</comment>
<comment type="caution">
    <text evidence="9">Lacks conserved residue(s) required for the propagation of feature annotation.</text>
</comment>
<organism evidence="11 12">
    <name type="scientific">Buchnera aphidicola subsp. Diuraphis noxia</name>
    <dbReference type="NCBI Taxonomy" id="118101"/>
    <lineage>
        <taxon>Bacteria</taxon>
        <taxon>Pseudomonadati</taxon>
        <taxon>Pseudomonadota</taxon>
        <taxon>Gammaproteobacteria</taxon>
        <taxon>Enterobacterales</taxon>
        <taxon>Erwiniaceae</taxon>
        <taxon>Buchnera</taxon>
    </lineage>
</organism>
<dbReference type="OrthoDB" id="5915023at2"/>
<gene>
    <name evidence="9" type="primary">argB</name>
    <name evidence="11" type="ORF">ATN01_00240</name>
</gene>
<evidence type="ECO:0000256" key="2">
    <source>
        <dbReference type="ARBA" id="ARBA00022571"/>
    </source>
</evidence>
<feature type="site" description="Transition state stabilizer" evidence="9">
    <location>
        <position position="216"/>
    </location>
</feature>
<evidence type="ECO:0000313" key="11">
    <source>
        <dbReference type="EMBL" id="ANZ22298.1"/>
    </source>
</evidence>
<dbReference type="InterPro" id="IPR036393">
    <property type="entry name" value="AceGlu_kinase-like_sf"/>
</dbReference>
<feature type="binding site" evidence="9">
    <location>
        <begin position="180"/>
        <end position="185"/>
    </location>
    <ligand>
        <name>ATP</name>
        <dbReference type="ChEBI" id="CHEBI:30616"/>
    </ligand>
</feature>
<evidence type="ECO:0000256" key="6">
    <source>
        <dbReference type="ARBA" id="ARBA00022777"/>
    </source>
</evidence>
<name>A0A1B2H830_BUCDN</name>
<keyword evidence="7 9" id="KW-0067">ATP-binding</keyword>
<dbReference type="Proteomes" id="UP000093070">
    <property type="component" value="Chromosome"/>
</dbReference>
<dbReference type="AlphaFoldDB" id="A0A1B2H830"/>
<evidence type="ECO:0000256" key="4">
    <source>
        <dbReference type="ARBA" id="ARBA00022679"/>
    </source>
</evidence>
<keyword evidence="3 9" id="KW-0028">Amino-acid biosynthesis</keyword>
<dbReference type="PANTHER" id="PTHR23342:SF0">
    <property type="entry name" value="N-ACETYLGLUTAMATE SYNTHASE, MITOCHONDRIAL"/>
    <property type="match status" value="1"/>
</dbReference>
<proteinExistence type="inferred from homology"/>
<dbReference type="STRING" id="118101.ATN01_00240"/>
<dbReference type="PATRIC" id="fig|118101.4.peg.44"/>
<evidence type="ECO:0000256" key="5">
    <source>
        <dbReference type="ARBA" id="ARBA00022741"/>
    </source>
</evidence>
<dbReference type="NCBIfam" id="TIGR00761">
    <property type="entry name" value="argB"/>
    <property type="match status" value="1"/>
</dbReference>
<dbReference type="InterPro" id="IPR004662">
    <property type="entry name" value="AcgluKinase_fam"/>
</dbReference>
<keyword evidence="9" id="KW-0963">Cytoplasm</keyword>
<dbReference type="GO" id="GO:0003991">
    <property type="term" value="F:acetylglutamate kinase activity"/>
    <property type="evidence" value="ECO:0007669"/>
    <property type="project" value="UniProtKB-UniRule"/>
</dbReference>
<feature type="site" description="Transition state stabilizer" evidence="9">
    <location>
        <position position="7"/>
    </location>
</feature>
<keyword evidence="2 9" id="KW-0055">Arginine biosynthesis</keyword>
<dbReference type="EC" id="2.7.2.8" evidence="9"/>
<evidence type="ECO:0000256" key="7">
    <source>
        <dbReference type="ARBA" id="ARBA00022840"/>
    </source>
</evidence>
<accession>A0A1B2H830</accession>
<sequence length="257" mass="27952">MNPLVIKLGGVLLESNKVMMRFFQSLVNCLKSYKRHVVIIHGGSYLIDNLMRKLHLQVRKKNGLRITSSEHMNVITGVLAGNVNKRLLSWALKFNINAIGLCLADGNSVKVKQLDPDLGHVGKATPGSPSFLNKIYKAGFLPIISSIGITKDGLLMHVQSDLAAVALATTLKANLILLSDISSILDGKGQRISEINTINAEKLITQGIITNGMIIKVNAALEGARVLNCYVDIASWKNLETLELLFNGVNVGTRVFV</sequence>
<dbReference type="SUPFAM" id="SSF53633">
    <property type="entry name" value="Carbamate kinase-like"/>
    <property type="match status" value="1"/>
</dbReference>
<keyword evidence="6 9" id="KW-0418">Kinase</keyword>
<dbReference type="PIRSF" id="PIRSF000728">
    <property type="entry name" value="NAGK"/>
    <property type="match status" value="1"/>
</dbReference>
<dbReference type="RefSeq" id="WP_075433118.1">
    <property type="nucleotide sequence ID" value="NZ_CP013259.1"/>
</dbReference>
<feature type="binding site" evidence="9">
    <location>
        <position position="65"/>
    </location>
    <ligand>
        <name>substrate</name>
    </ligand>
</feature>
<dbReference type="PANTHER" id="PTHR23342">
    <property type="entry name" value="N-ACETYLGLUTAMATE SYNTHASE"/>
    <property type="match status" value="1"/>
</dbReference>
<dbReference type="GO" id="GO:0042450">
    <property type="term" value="P:L-arginine biosynthetic process via ornithine"/>
    <property type="evidence" value="ECO:0007669"/>
    <property type="project" value="UniProtKB-UniRule"/>
</dbReference>
<keyword evidence="5 9" id="KW-0547">Nucleotide-binding</keyword>
<comment type="similarity">
    <text evidence="9">Belongs to the acetylglutamate kinase family. ArgB subfamily.</text>
</comment>
<feature type="domain" description="Aspartate/glutamate/uridylate kinase" evidence="10">
    <location>
        <begin position="4"/>
        <end position="233"/>
    </location>
</feature>
<keyword evidence="4 9" id="KW-0808">Transferase</keyword>
<dbReference type="HAMAP" id="MF_00082">
    <property type="entry name" value="ArgB"/>
    <property type="match status" value="1"/>
</dbReference>
<protein>
    <recommendedName>
        <fullName evidence="9">Acetylglutamate kinase</fullName>
        <ecNumber evidence="9">2.7.2.8</ecNumber>
    </recommendedName>
    <alternativeName>
        <fullName evidence="9">N-acetyl-L-glutamate 5-phosphotransferase</fullName>
    </alternativeName>
    <alternativeName>
        <fullName evidence="9">NAG kinase</fullName>
        <shortName evidence="9">NAGK</shortName>
    </alternativeName>
</protein>
<dbReference type="UniPathway" id="UPA00068">
    <property type="reaction ID" value="UER00107"/>
</dbReference>
<dbReference type="InterPro" id="IPR001048">
    <property type="entry name" value="Asp/Glu/Uridylate_kinase"/>
</dbReference>
<reference evidence="11 12" key="1">
    <citation type="submission" date="2015-11" db="EMBL/GenBank/DDBJ databases">
        <title>The complete genome of Buchnera aphidicola from Diuraphis noxia biotype SAM.</title>
        <authorList>
            <person name="Burger N.F.V."/>
            <person name="Oberholster A.-M."/>
        </authorList>
    </citation>
    <scope>NUCLEOTIDE SEQUENCE [LARGE SCALE GENOMIC DNA]</scope>
    <source>
        <strain evidence="11">SAM</strain>
    </source>
</reference>
<evidence type="ECO:0000256" key="8">
    <source>
        <dbReference type="ARBA" id="ARBA00048141"/>
    </source>
</evidence>
<comment type="subcellular location">
    <subcellularLocation>
        <location evidence="9">Cytoplasm</location>
    </subcellularLocation>
</comment>
<evidence type="ECO:0000256" key="9">
    <source>
        <dbReference type="HAMAP-Rule" id="MF_00082"/>
    </source>
</evidence>
<feature type="binding site" evidence="9">
    <location>
        <begin position="208"/>
        <end position="210"/>
    </location>
    <ligand>
        <name>ATP</name>
        <dbReference type="ChEBI" id="CHEBI:30616"/>
    </ligand>
</feature>
<dbReference type="Gene3D" id="3.40.1160.10">
    <property type="entry name" value="Acetylglutamate kinase-like"/>
    <property type="match status" value="1"/>
</dbReference>
<dbReference type="GO" id="GO:0005524">
    <property type="term" value="F:ATP binding"/>
    <property type="evidence" value="ECO:0007669"/>
    <property type="project" value="UniProtKB-UniRule"/>
</dbReference>
<dbReference type="GO" id="GO:0005737">
    <property type="term" value="C:cytoplasm"/>
    <property type="evidence" value="ECO:0007669"/>
    <property type="project" value="UniProtKB-SubCell"/>
</dbReference>
<evidence type="ECO:0000256" key="1">
    <source>
        <dbReference type="ARBA" id="ARBA00004828"/>
    </source>
</evidence>
<feature type="binding site" evidence="9">
    <location>
        <begin position="43"/>
        <end position="44"/>
    </location>
    <ligand>
        <name>substrate</name>
    </ligand>
</feature>
<dbReference type="InterPro" id="IPR037528">
    <property type="entry name" value="ArgB"/>
</dbReference>
<dbReference type="EMBL" id="CP013259">
    <property type="protein sequence ID" value="ANZ22298.1"/>
    <property type="molecule type" value="Genomic_DNA"/>
</dbReference>
<dbReference type="Pfam" id="PF00696">
    <property type="entry name" value="AA_kinase"/>
    <property type="match status" value="1"/>
</dbReference>
<evidence type="ECO:0000256" key="3">
    <source>
        <dbReference type="ARBA" id="ARBA00022605"/>
    </source>
</evidence>
<evidence type="ECO:0000313" key="12">
    <source>
        <dbReference type="Proteomes" id="UP000093070"/>
    </source>
</evidence>
<comment type="catalytic activity">
    <reaction evidence="8 9">
        <text>N-acetyl-L-glutamate + ATP = N-acetyl-L-glutamyl 5-phosphate + ADP</text>
        <dbReference type="Rhea" id="RHEA:14629"/>
        <dbReference type="ChEBI" id="CHEBI:30616"/>
        <dbReference type="ChEBI" id="CHEBI:44337"/>
        <dbReference type="ChEBI" id="CHEBI:57936"/>
        <dbReference type="ChEBI" id="CHEBI:456216"/>
        <dbReference type="EC" id="2.7.2.8"/>
    </reaction>
</comment>
<comment type="subunit">
    <text evidence="9">Homodimer.</text>
</comment>
<evidence type="ECO:0000259" key="10">
    <source>
        <dbReference type="Pfam" id="PF00696"/>
    </source>
</evidence>
<comment type="pathway">
    <text evidence="1 9">Amino-acid biosynthesis; L-arginine biosynthesis; N(2)-acetyl-L-ornithine from L-glutamate: step 2/4.</text>
</comment>